<dbReference type="GO" id="GO:0016301">
    <property type="term" value="F:kinase activity"/>
    <property type="evidence" value="ECO:0007669"/>
    <property type="project" value="UniProtKB-UniRule"/>
</dbReference>
<name>M5RR27_9BACT</name>
<comment type="caution">
    <text evidence="3">The sequence shown here is derived from an EMBL/GenBank/DDBJ whole genome shotgun (WGS) entry which is preliminary data.</text>
</comment>
<organism evidence="3 4">
    <name type="scientific">Rhodopirellula maiorica SM1</name>
    <dbReference type="NCBI Taxonomy" id="1265738"/>
    <lineage>
        <taxon>Bacteria</taxon>
        <taxon>Pseudomonadati</taxon>
        <taxon>Planctomycetota</taxon>
        <taxon>Planctomycetia</taxon>
        <taxon>Pirellulales</taxon>
        <taxon>Pirellulaceae</taxon>
        <taxon>Novipirellula</taxon>
    </lineage>
</organism>
<gene>
    <name evidence="3" type="ORF">RMSM_01402</name>
</gene>
<accession>M5RR27</accession>
<dbReference type="AlphaFoldDB" id="M5RR27"/>
<dbReference type="Gene3D" id="3.30.200.20">
    <property type="entry name" value="Phosphorylase Kinase, domain 1"/>
    <property type="match status" value="1"/>
</dbReference>
<dbReference type="PIRSF" id="PIRSF006221">
    <property type="entry name" value="Ketosamine-3-kinase"/>
    <property type="match status" value="1"/>
</dbReference>
<evidence type="ECO:0000313" key="4">
    <source>
        <dbReference type="Proteomes" id="UP000011991"/>
    </source>
</evidence>
<protein>
    <submittedName>
        <fullName evidence="3">Fructosamine/Ketosamine-3-kinase</fullName>
    </submittedName>
</protein>
<dbReference type="Pfam" id="PF03881">
    <property type="entry name" value="Fructosamin_kin"/>
    <property type="match status" value="1"/>
</dbReference>
<keyword evidence="2 3" id="KW-0418">Kinase</keyword>
<evidence type="ECO:0000313" key="3">
    <source>
        <dbReference type="EMBL" id="EMI21676.1"/>
    </source>
</evidence>
<proteinExistence type="inferred from homology"/>
<dbReference type="PANTHER" id="PTHR12149">
    <property type="entry name" value="FRUCTOSAMINE 3 KINASE-RELATED PROTEIN"/>
    <property type="match status" value="1"/>
</dbReference>
<evidence type="ECO:0000256" key="2">
    <source>
        <dbReference type="PIRNR" id="PIRNR006221"/>
    </source>
</evidence>
<reference evidence="3 4" key="1">
    <citation type="journal article" date="2013" name="Mar. Genomics">
        <title>Expression of sulfatases in Rhodopirellula baltica and the diversity of sulfatases in the genus Rhodopirellula.</title>
        <authorList>
            <person name="Wegner C.E."/>
            <person name="Richter-Heitmann T."/>
            <person name="Klindworth A."/>
            <person name="Klockow C."/>
            <person name="Richter M."/>
            <person name="Achstetter T."/>
            <person name="Glockner F.O."/>
            <person name="Harder J."/>
        </authorList>
    </citation>
    <scope>NUCLEOTIDE SEQUENCE [LARGE SCALE GENOMIC DNA]</scope>
    <source>
        <strain evidence="3 4">SM1</strain>
    </source>
</reference>
<dbReference type="InterPro" id="IPR016477">
    <property type="entry name" value="Fructo-/Ketosamine-3-kinase"/>
</dbReference>
<dbReference type="SUPFAM" id="SSF56112">
    <property type="entry name" value="Protein kinase-like (PK-like)"/>
    <property type="match status" value="1"/>
</dbReference>
<comment type="similarity">
    <text evidence="1 2">Belongs to the fructosamine kinase family.</text>
</comment>
<dbReference type="InterPro" id="IPR011009">
    <property type="entry name" value="Kinase-like_dom_sf"/>
</dbReference>
<sequence>MVFAKSNDPGFIDNFQSECDGLTALAAADTILVPKPIEVGVAAERAWLITEWVETRPLSPNFFADFGRQLAELHRVTAGSQIGWRSDNFVGSAVQPNTATASWADFVAENRIGFQLRWAIDQQRADAKLRRDVAAIAAAMPELLAGRADDTSLLHGDLWSGNYLCGSGRHCEERHCEGRHYEERDREERDGECHDYDSRVPVILDPAVYYGCREAEFGMLKLFGSCPPEFYDAYQSTWPLPDGWQRRTNVYVLYHLLNHLNLFGGGYLAQCHQVASEILRMK</sequence>
<evidence type="ECO:0000256" key="1">
    <source>
        <dbReference type="ARBA" id="ARBA00009460"/>
    </source>
</evidence>
<dbReference type="PANTHER" id="PTHR12149:SF8">
    <property type="entry name" value="PROTEIN-RIBULOSAMINE 3-KINASE"/>
    <property type="match status" value="1"/>
</dbReference>
<dbReference type="PATRIC" id="fig|1265738.3.peg.1394"/>
<dbReference type="Gene3D" id="3.90.1200.10">
    <property type="match status" value="2"/>
</dbReference>
<dbReference type="EMBL" id="ANOG01000207">
    <property type="protein sequence ID" value="EMI21676.1"/>
    <property type="molecule type" value="Genomic_DNA"/>
</dbReference>
<keyword evidence="4" id="KW-1185">Reference proteome</keyword>
<dbReference type="Proteomes" id="UP000011991">
    <property type="component" value="Unassembled WGS sequence"/>
</dbReference>
<keyword evidence="2" id="KW-0808">Transferase</keyword>